<dbReference type="PANTHER" id="PTHR39210:SF1">
    <property type="entry name" value="HEPARIN-SULFATE LYASE"/>
    <property type="match status" value="1"/>
</dbReference>
<evidence type="ECO:0000256" key="1">
    <source>
        <dbReference type="ARBA" id="ARBA00004418"/>
    </source>
</evidence>
<dbReference type="EMBL" id="JACHMM010000001">
    <property type="protein sequence ID" value="MBB5788570.1"/>
    <property type="molecule type" value="Genomic_DNA"/>
</dbReference>
<evidence type="ECO:0000313" key="7">
    <source>
        <dbReference type="EMBL" id="MBB5788570.1"/>
    </source>
</evidence>
<dbReference type="Proteomes" id="UP000542813">
    <property type="component" value="Unassembled WGS sequence"/>
</dbReference>
<keyword evidence="4" id="KW-0456">Lyase</keyword>
<sequence>MHLGLREGRRRAAVLAAGSALVMTMLAGWTAGGAASAPAPGPAATAVTTAATTATASTAAGPAGPSVLFGPEDLPAIRAKTESGPGLVWWTEIERRADLALTKVVAQTCERDLRYDIADLAFAYLVTEDVTYARKAREIHLGVGTAPQWHPDVTAAPCAKPIWGDYGWRWPQMLAQTALSWDWISGSGVLSAADEEVIRQDLLRGGRLIHDSQVAPPYGGAEAIRNIINYRLRNVAGLGIVGHVLAGTDEGDAWAAYAWDDLFGDTGRDVTQYLHQMISPDGVYKEGQAYYQDSFRLLIPFFVAEQRATGRDAFADPVVAGVFESEALMIMPDGDPPTVDTGWKPAAYSGGFGHWVAGQYPEKPWLTWAWQRQEDPVLGRPTPAGDQWYALAFYRPDLEVTAAPPAGSPTRVLEDAGYGMLRGGWGPDDLYVFQNAEHVPSLSAHEQPDQTAFSLFAKGAYLAVDPGDGRNCPGSEHYWVRSADAHNLVLVDGAGPRQVSSYVEATDPARFDRVVDTAGLDYLRTRMTYGASGTDITRRTMTVGDEYVVVLDDLAADEPHAYDWRLHFGDLATGTLTQDGAGSAVWRTRNEAGEAVELVVDITAGAPLTVAEATGPMNYDPGSCRRHAYLRAQTQAEDTGYTAVLYPRTDAEAAPSIGHVTEGAARATTIALPGRDDVVVTAPGDRPVRLAGVRTDATHAVVSGIDAPRSYLVEQGRQLFAGRTPLLLANRPVDLVLSFDDGVITGRVDVARTTDLTLGTGAGRVTEVRLDGEPVPFTATTGRVELTVDHGGDLAMTVAQP</sequence>
<evidence type="ECO:0000256" key="4">
    <source>
        <dbReference type="ARBA" id="ARBA00023239"/>
    </source>
</evidence>
<dbReference type="InterPro" id="IPR008929">
    <property type="entry name" value="Chondroitin_lyas"/>
</dbReference>
<dbReference type="PANTHER" id="PTHR39210">
    <property type="entry name" value="HEPARIN-SULFATE LYASE"/>
    <property type="match status" value="1"/>
</dbReference>
<protein>
    <recommendedName>
        <fullName evidence="6">Heparinase II/III-like C-terminal domain-containing protein</fullName>
    </recommendedName>
</protein>
<dbReference type="GO" id="GO:0016829">
    <property type="term" value="F:lyase activity"/>
    <property type="evidence" value="ECO:0007669"/>
    <property type="project" value="UniProtKB-KW"/>
</dbReference>
<keyword evidence="2 5" id="KW-0732">Signal</keyword>
<evidence type="ECO:0000259" key="6">
    <source>
        <dbReference type="Pfam" id="PF07940"/>
    </source>
</evidence>
<dbReference type="SUPFAM" id="SSF48230">
    <property type="entry name" value="Chondroitin AC/alginate lyase"/>
    <property type="match status" value="1"/>
</dbReference>
<proteinExistence type="predicted"/>
<organism evidence="7 8">
    <name type="scientific">Jiangella mangrovi</name>
    <dbReference type="NCBI Taxonomy" id="1524084"/>
    <lineage>
        <taxon>Bacteria</taxon>
        <taxon>Bacillati</taxon>
        <taxon>Actinomycetota</taxon>
        <taxon>Actinomycetes</taxon>
        <taxon>Jiangellales</taxon>
        <taxon>Jiangellaceae</taxon>
        <taxon>Jiangella</taxon>
    </lineage>
</organism>
<dbReference type="AlphaFoldDB" id="A0A7W9GR96"/>
<evidence type="ECO:0000256" key="3">
    <source>
        <dbReference type="ARBA" id="ARBA00022764"/>
    </source>
</evidence>
<gene>
    <name evidence="7" type="ORF">HD601_003145</name>
</gene>
<comment type="caution">
    <text evidence="7">The sequence shown here is derived from an EMBL/GenBank/DDBJ whole genome shotgun (WGS) entry which is preliminary data.</text>
</comment>
<feature type="signal peptide" evidence="5">
    <location>
        <begin position="1"/>
        <end position="27"/>
    </location>
</feature>
<keyword evidence="8" id="KW-1185">Reference proteome</keyword>
<dbReference type="GO" id="GO:0042597">
    <property type="term" value="C:periplasmic space"/>
    <property type="evidence" value="ECO:0007669"/>
    <property type="project" value="UniProtKB-SubCell"/>
</dbReference>
<dbReference type="Gene3D" id="2.70.98.70">
    <property type="match status" value="1"/>
</dbReference>
<dbReference type="Pfam" id="PF07940">
    <property type="entry name" value="Hepar_II_III_C"/>
    <property type="match status" value="1"/>
</dbReference>
<dbReference type="Gene3D" id="1.50.10.100">
    <property type="entry name" value="Chondroitin AC/alginate lyase"/>
    <property type="match status" value="1"/>
</dbReference>
<feature type="chain" id="PRO_5038578383" description="Heparinase II/III-like C-terminal domain-containing protein" evidence="5">
    <location>
        <begin position="28"/>
        <end position="801"/>
    </location>
</feature>
<evidence type="ECO:0000256" key="2">
    <source>
        <dbReference type="ARBA" id="ARBA00022729"/>
    </source>
</evidence>
<feature type="domain" description="Heparinase II/III-like C-terminal" evidence="6">
    <location>
        <begin position="408"/>
        <end position="592"/>
    </location>
</feature>
<accession>A0A7W9GR96</accession>
<evidence type="ECO:0000313" key="8">
    <source>
        <dbReference type="Proteomes" id="UP000542813"/>
    </source>
</evidence>
<dbReference type="RefSeq" id="WP_184823324.1">
    <property type="nucleotide sequence ID" value="NZ_JACHMM010000001.1"/>
</dbReference>
<comment type="subcellular location">
    <subcellularLocation>
        <location evidence="1">Periplasm</location>
    </subcellularLocation>
</comment>
<dbReference type="InterPro" id="IPR012480">
    <property type="entry name" value="Hepar_II_III_C"/>
</dbReference>
<keyword evidence="3" id="KW-0574">Periplasm</keyword>
<name>A0A7W9GR96_9ACTN</name>
<evidence type="ECO:0000256" key="5">
    <source>
        <dbReference type="SAM" id="SignalP"/>
    </source>
</evidence>
<reference evidence="7 8" key="1">
    <citation type="submission" date="2020-08" db="EMBL/GenBank/DDBJ databases">
        <title>Sequencing the genomes of 1000 actinobacteria strains.</title>
        <authorList>
            <person name="Klenk H.-P."/>
        </authorList>
    </citation>
    <scope>NUCLEOTIDE SEQUENCE [LARGE SCALE GENOMIC DNA]</scope>
    <source>
        <strain evidence="7 8">DSM 102122</strain>
    </source>
</reference>